<organism evidence="13 14">
    <name type="scientific">Cytobacillus depressus</name>
    <dbReference type="NCBI Taxonomy" id="1602942"/>
    <lineage>
        <taxon>Bacteria</taxon>
        <taxon>Bacillati</taxon>
        <taxon>Bacillota</taxon>
        <taxon>Bacilli</taxon>
        <taxon>Bacillales</taxon>
        <taxon>Bacillaceae</taxon>
        <taxon>Cytobacillus</taxon>
    </lineage>
</organism>
<keyword evidence="5 11" id="KW-0732">Signal</keyword>
<comment type="catalytic activity">
    <reaction evidence="1 11">
        <text>[protein]-peptidylproline (omega=180) = [protein]-peptidylproline (omega=0)</text>
        <dbReference type="Rhea" id="RHEA:16237"/>
        <dbReference type="Rhea" id="RHEA-COMP:10747"/>
        <dbReference type="Rhea" id="RHEA-COMP:10748"/>
        <dbReference type="ChEBI" id="CHEBI:83833"/>
        <dbReference type="ChEBI" id="CHEBI:83834"/>
        <dbReference type="EC" id="5.2.1.8"/>
    </reaction>
</comment>
<evidence type="ECO:0000256" key="3">
    <source>
        <dbReference type="ARBA" id="ARBA00006071"/>
    </source>
</evidence>
<dbReference type="Pfam" id="PF13624">
    <property type="entry name" value="SurA_N_3"/>
    <property type="match status" value="1"/>
</dbReference>
<evidence type="ECO:0000313" key="13">
    <source>
        <dbReference type="EMBL" id="KAB2330507.1"/>
    </source>
</evidence>
<dbReference type="RefSeq" id="WP_151536607.1">
    <property type="nucleotide sequence ID" value="NZ_WBOS01000014.1"/>
</dbReference>
<feature type="domain" description="PpiC" evidence="12">
    <location>
        <begin position="150"/>
        <end position="240"/>
    </location>
</feature>
<accession>A0A6L3V2Q3</accession>
<comment type="similarity">
    <text evidence="3 11">Belongs to the PrsA family.</text>
</comment>
<evidence type="ECO:0000256" key="4">
    <source>
        <dbReference type="ARBA" id="ARBA00022475"/>
    </source>
</evidence>
<evidence type="ECO:0000256" key="11">
    <source>
        <dbReference type="HAMAP-Rule" id="MF_01145"/>
    </source>
</evidence>
<evidence type="ECO:0000256" key="7">
    <source>
        <dbReference type="ARBA" id="ARBA00023136"/>
    </source>
</evidence>
<dbReference type="GO" id="GO:0005886">
    <property type="term" value="C:plasma membrane"/>
    <property type="evidence" value="ECO:0007669"/>
    <property type="project" value="UniProtKB-SubCell"/>
</dbReference>
<keyword evidence="7 11" id="KW-0472">Membrane</keyword>
<keyword evidence="6 11" id="KW-0697">Rotamase</keyword>
<dbReference type="Gene3D" id="3.10.50.40">
    <property type="match status" value="1"/>
</dbReference>
<dbReference type="InterPro" id="IPR050245">
    <property type="entry name" value="PrsA_foldase"/>
</dbReference>
<evidence type="ECO:0000256" key="10">
    <source>
        <dbReference type="ARBA" id="ARBA00023288"/>
    </source>
</evidence>
<sequence>MNNKKVIYLSLGLAFLIVLSVVLKQEKSVASVNGEKISEKHLHELLVSQYGSDGVNKLITDKIIEQEMKKKKLNVSDEELAEEMADYVDTYGGEEAFQEILNSSGVDLSSIEKNMKTYLATKKLIEPRITITEDEMKDYFEENKDSYGQEEQVQASHILVGDEATAKEVIKKLNAGEDFATLAKSYSSDESSSPSGGELGYFGRGEMVQEFEDAAFSLDVGKISDPIKSEYGYHVIKVTDKKAGKAANFDDVKEEIKAAILDSKLESEYASWLDEKYKEYEIKNYFNS</sequence>
<evidence type="ECO:0000256" key="6">
    <source>
        <dbReference type="ARBA" id="ARBA00023110"/>
    </source>
</evidence>
<keyword evidence="14" id="KW-1185">Reference proteome</keyword>
<dbReference type="Proteomes" id="UP000481030">
    <property type="component" value="Unassembled WGS sequence"/>
</dbReference>
<comment type="subcellular location">
    <subcellularLocation>
        <location evidence="2">Cell membrane</location>
        <topology evidence="2">Lipid-anchor</topology>
    </subcellularLocation>
</comment>
<evidence type="ECO:0000313" key="14">
    <source>
        <dbReference type="Proteomes" id="UP000481030"/>
    </source>
</evidence>
<dbReference type="Pfam" id="PF13616">
    <property type="entry name" value="Rotamase_3"/>
    <property type="match status" value="1"/>
</dbReference>
<dbReference type="AlphaFoldDB" id="A0A6L3V2Q3"/>
<dbReference type="SUPFAM" id="SSF109998">
    <property type="entry name" value="Triger factor/SurA peptide-binding domain-like"/>
    <property type="match status" value="1"/>
</dbReference>
<evidence type="ECO:0000256" key="8">
    <source>
        <dbReference type="ARBA" id="ARBA00023139"/>
    </source>
</evidence>
<evidence type="ECO:0000256" key="2">
    <source>
        <dbReference type="ARBA" id="ARBA00004193"/>
    </source>
</evidence>
<dbReference type="GO" id="GO:0006457">
    <property type="term" value="P:protein folding"/>
    <property type="evidence" value="ECO:0007669"/>
    <property type="project" value="UniProtKB-UniRule"/>
</dbReference>
<dbReference type="GO" id="GO:0003755">
    <property type="term" value="F:peptidyl-prolyl cis-trans isomerase activity"/>
    <property type="evidence" value="ECO:0007669"/>
    <property type="project" value="UniProtKB-UniRule"/>
</dbReference>
<evidence type="ECO:0000256" key="9">
    <source>
        <dbReference type="ARBA" id="ARBA00023235"/>
    </source>
</evidence>
<dbReference type="SUPFAM" id="SSF54534">
    <property type="entry name" value="FKBP-like"/>
    <property type="match status" value="1"/>
</dbReference>
<dbReference type="HAMAP" id="MF_01145">
    <property type="entry name" value="Foldase_PrsA"/>
    <property type="match status" value="1"/>
</dbReference>
<dbReference type="PANTHER" id="PTHR47245:SF1">
    <property type="entry name" value="FOLDASE PROTEIN PRSA"/>
    <property type="match status" value="1"/>
</dbReference>
<gene>
    <name evidence="11" type="primary">prsA</name>
    <name evidence="13" type="ORF">F7731_20260</name>
</gene>
<dbReference type="Gene3D" id="1.10.4030.10">
    <property type="entry name" value="Porin chaperone SurA, peptide-binding domain"/>
    <property type="match status" value="1"/>
</dbReference>
<evidence type="ECO:0000256" key="5">
    <source>
        <dbReference type="ARBA" id="ARBA00022729"/>
    </source>
</evidence>
<keyword evidence="10" id="KW-0449">Lipoprotein</keyword>
<dbReference type="PANTHER" id="PTHR47245">
    <property type="entry name" value="PEPTIDYLPROLYL ISOMERASE"/>
    <property type="match status" value="1"/>
</dbReference>
<evidence type="ECO:0000256" key="1">
    <source>
        <dbReference type="ARBA" id="ARBA00000971"/>
    </source>
</evidence>
<evidence type="ECO:0000259" key="12">
    <source>
        <dbReference type="PROSITE" id="PS50198"/>
    </source>
</evidence>
<proteinExistence type="inferred from homology"/>
<dbReference type="InterPro" id="IPR023059">
    <property type="entry name" value="Foldase_PrsA"/>
</dbReference>
<dbReference type="PROSITE" id="PS50198">
    <property type="entry name" value="PPIC_PPIASE_2"/>
    <property type="match status" value="1"/>
</dbReference>
<dbReference type="EMBL" id="WBOS01000014">
    <property type="protein sequence ID" value="KAB2330507.1"/>
    <property type="molecule type" value="Genomic_DNA"/>
</dbReference>
<keyword evidence="4 11" id="KW-1003">Cell membrane</keyword>
<dbReference type="InterPro" id="IPR023058">
    <property type="entry name" value="PPIase_PpiC_CS"/>
</dbReference>
<comment type="function">
    <text evidence="11">Plays a major role in protein secretion by helping the post-translocational extracellular folding of several secreted proteins.</text>
</comment>
<name>A0A6L3V2Q3_9BACI</name>
<dbReference type="InterPro" id="IPR027304">
    <property type="entry name" value="Trigger_fact/SurA_dom_sf"/>
</dbReference>
<dbReference type="InterPro" id="IPR046357">
    <property type="entry name" value="PPIase_dom_sf"/>
</dbReference>
<protein>
    <recommendedName>
        <fullName evidence="11">Foldase protein PrsA</fullName>
        <ecNumber evidence="11">5.2.1.8</ecNumber>
    </recommendedName>
</protein>
<dbReference type="EC" id="5.2.1.8" evidence="11"/>
<keyword evidence="8" id="KW-0564">Palmitate</keyword>
<dbReference type="PROSITE" id="PS01096">
    <property type="entry name" value="PPIC_PPIASE_1"/>
    <property type="match status" value="1"/>
</dbReference>
<dbReference type="OrthoDB" id="14196at2"/>
<reference evidence="13 14" key="1">
    <citation type="journal article" date="2016" name="Antonie Van Leeuwenhoek">
        <title>Bacillus depressus sp. nov., isolated from soil of a sunflower field.</title>
        <authorList>
            <person name="Wei X."/>
            <person name="Xin D."/>
            <person name="Xin Y."/>
            <person name="Zhang H."/>
            <person name="Wang T."/>
            <person name="Zhang J."/>
        </authorList>
    </citation>
    <scope>NUCLEOTIDE SEQUENCE [LARGE SCALE GENOMIC DNA]</scope>
    <source>
        <strain evidence="13 14">BZ1</strain>
    </source>
</reference>
<keyword evidence="9 11" id="KW-0413">Isomerase</keyword>
<dbReference type="InterPro" id="IPR000297">
    <property type="entry name" value="PPIase_PpiC"/>
</dbReference>
<comment type="caution">
    <text evidence="13">The sequence shown here is derived from an EMBL/GenBank/DDBJ whole genome shotgun (WGS) entry which is preliminary data.</text>
</comment>